<organism evidence="1 2">
    <name type="scientific">Ovis ammon polii</name>
    <dbReference type="NCBI Taxonomy" id="230172"/>
    <lineage>
        <taxon>Eukaryota</taxon>
        <taxon>Metazoa</taxon>
        <taxon>Chordata</taxon>
        <taxon>Craniata</taxon>
        <taxon>Vertebrata</taxon>
        <taxon>Euteleostomi</taxon>
        <taxon>Mammalia</taxon>
        <taxon>Eutheria</taxon>
        <taxon>Laurasiatheria</taxon>
        <taxon>Artiodactyla</taxon>
        <taxon>Ruminantia</taxon>
        <taxon>Pecora</taxon>
        <taxon>Bovidae</taxon>
        <taxon>Caprinae</taxon>
        <taxon>Ovis</taxon>
    </lineage>
</organism>
<keyword evidence="2" id="KW-1185">Reference proteome</keyword>
<proteinExistence type="predicted"/>
<dbReference type="Proteomes" id="UP001214576">
    <property type="component" value="Unassembled WGS sequence"/>
</dbReference>
<gene>
    <name evidence="1" type="ORF">MG293_000014</name>
</gene>
<dbReference type="AlphaFoldDB" id="A0AAD4UPH8"/>
<sequence>MSSQVLLVVKNPPASAGDVGLIPRLGRSPGVGNDNRLQSSCLENSMDSGAWSMDGLNAKLSAKEEISVLNSSIVIDRDMILSEKRCDHVPMAFGERREIAFSPWLAKLLKMDESPILKRSMTDSTGKRALLHFDAASQYSTDESLEKNSLQLPVIFLD</sequence>
<evidence type="ECO:0000313" key="1">
    <source>
        <dbReference type="EMBL" id="KAI4547684.1"/>
    </source>
</evidence>
<accession>A0AAD4UPH8</accession>
<protein>
    <submittedName>
        <fullName evidence="1">Uncharacterized protein</fullName>
    </submittedName>
</protein>
<comment type="caution">
    <text evidence="1">The sequence shown here is derived from an EMBL/GenBank/DDBJ whole genome shotgun (WGS) entry which is preliminary data.</text>
</comment>
<reference evidence="1" key="1">
    <citation type="submission" date="2022-03" db="EMBL/GenBank/DDBJ databases">
        <title>Genomic analyses of argali, domestic sheep and their hybrids provide insights into chromosomal evolution, heterosis and genetic basis of agronomic traits.</title>
        <authorList>
            <person name="Li M."/>
        </authorList>
    </citation>
    <scope>NUCLEOTIDE SEQUENCE</scope>
    <source>
        <strain evidence="1">CAU-MHL-2022a</strain>
        <tissue evidence="1">Skin</tissue>
    </source>
</reference>
<name>A0AAD4UPH8_OVIAM</name>
<evidence type="ECO:0000313" key="2">
    <source>
        <dbReference type="Proteomes" id="UP001214576"/>
    </source>
</evidence>
<dbReference type="EMBL" id="JAKZEL010000001">
    <property type="protein sequence ID" value="KAI4547684.1"/>
    <property type="molecule type" value="Genomic_DNA"/>
</dbReference>